<feature type="chain" id="PRO_5009792518" evidence="1">
    <location>
        <begin position="24"/>
        <end position="102"/>
    </location>
</feature>
<gene>
    <name evidence="2" type="ORF">TL5118_00385</name>
    <name evidence="3" type="ORF">TL5120_01806</name>
</gene>
<dbReference type="Proteomes" id="UP000051887">
    <property type="component" value="Unassembled WGS sequence"/>
</dbReference>
<dbReference type="RefSeq" id="WP_058243255.1">
    <property type="nucleotide sequence ID" value="NZ_CYSB01000005.1"/>
</dbReference>
<name>A0A0P1FTQ5_9RHOB</name>
<proteinExistence type="predicted"/>
<reference evidence="2 4" key="1">
    <citation type="submission" date="2015-09" db="EMBL/GenBank/DDBJ databases">
        <authorList>
            <person name="Rodrigo-Torres L."/>
            <person name="Arahal D.R."/>
        </authorList>
    </citation>
    <scope>NUCLEOTIDE SEQUENCE [LARGE SCALE GENOMIC DNA]</scope>
    <source>
        <strain evidence="2 4">CECT 5118</strain>
    </source>
</reference>
<evidence type="ECO:0000313" key="3">
    <source>
        <dbReference type="EMBL" id="CUH72010.1"/>
    </source>
</evidence>
<evidence type="ECO:0000313" key="2">
    <source>
        <dbReference type="EMBL" id="CUH63239.1"/>
    </source>
</evidence>
<keyword evidence="1" id="KW-0732">Signal</keyword>
<organism evidence="3 5">
    <name type="scientific">Thalassovita autumnalis</name>
    <dbReference type="NCBI Taxonomy" id="2072972"/>
    <lineage>
        <taxon>Bacteria</taxon>
        <taxon>Pseudomonadati</taxon>
        <taxon>Pseudomonadota</taxon>
        <taxon>Alphaproteobacteria</taxon>
        <taxon>Rhodobacterales</taxon>
        <taxon>Roseobacteraceae</taxon>
        <taxon>Thalassovita</taxon>
    </lineage>
</organism>
<protein>
    <submittedName>
        <fullName evidence="3">Uncharacterized protein</fullName>
    </submittedName>
</protein>
<dbReference type="EMBL" id="CYSB01000005">
    <property type="protein sequence ID" value="CUH63239.1"/>
    <property type="molecule type" value="Genomic_DNA"/>
</dbReference>
<keyword evidence="4" id="KW-1185">Reference proteome</keyword>
<sequence>MKRILSAAMLAAFVAPVAAPAFAGPIERACLASPRKESSRPLCSCIGQVANQMLSSADQRKAAKFFKDPHSAQEVRQSDRRADERFWERYVDFGSTAAAVCG</sequence>
<dbReference type="AlphaFoldDB" id="A0A0P1FTQ5"/>
<dbReference type="OrthoDB" id="7659053at2"/>
<accession>A0A0P1FTQ5</accession>
<evidence type="ECO:0000313" key="4">
    <source>
        <dbReference type="Proteomes" id="UP000051086"/>
    </source>
</evidence>
<evidence type="ECO:0000256" key="1">
    <source>
        <dbReference type="SAM" id="SignalP"/>
    </source>
</evidence>
<reference evidence="3 5" key="2">
    <citation type="submission" date="2015-09" db="EMBL/GenBank/DDBJ databases">
        <authorList>
            <consortium name="Swine Surveillance"/>
        </authorList>
    </citation>
    <scope>NUCLEOTIDE SEQUENCE [LARGE SCALE GENOMIC DNA]</scope>
    <source>
        <strain evidence="3 5">5120</strain>
    </source>
</reference>
<evidence type="ECO:0000313" key="5">
    <source>
        <dbReference type="Proteomes" id="UP000051887"/>
    </source>
</evidence>
<dbReference type="Proteomes" id="UP000051086">
    <property type="component" value="Unassembled WGS sequence"/>
</dbReference>
<feature type="signal peptide" evidence="1">
    <location>
        <begin position="1"/>
        <end position="23"/>
    </location>
</feature>
<dbReference type="EMBL" id="CYSC01000027">
    <property type="protein sequence ID" value="CUH72010.1"/>
    <property type="molecule type" value="Genomic_DNA"/>
</dbReference>